<sequence>MSHRFLAPLCALLVAACLLAGCDSAPEQVQQTEAPVVATTPQPKPEPQPEKRKPLIDRSKKTSAAPQKPKKVSAMVLKLAILQDILTDYRKNHTYMGNDLYMCADMAMDVWNIVRTKGFNAKLAGGNPDRDIMASTTSYLEGMSHAWVMAQVSPKDWIAMECTGGFLVPKKEKPLYYSSAIFFSNPAELKTFMANTENARNSCQEYNELATGWNKLVAGKRYKPGSAQGQQYSYIEGNMNAKKRDCEYYTQQLQLAILTKRKL</sequence>
<keyword evidence="4" id="KW-1185">Reference proteome</keyword>
<evidence type="ECO:0008006" key="5">
    <source>
        <dbReference type="Google" id="ProtNLM"/>
    </source>
</evidence>
<evidence type="ECO:0000256" key="2">
    <source>
        <dbReference type="SAM" id="SignalP"/>
    </source>
</evidence>
<dbReference type="PROSITE" id="PS51257">
    <property type="entry name" value="PROKAR_LIPOPROTEIN"/>
    <property type="match status" value="1"/>
</dbReference>
<feature type="region of interest" description="Disordered" evidence="1">
    <location>
        <begin position="33"/>
        <end position="69"/>
    </location>
</feature>
<gene>
    <name evidence="3" type="ORF">DFE_2738</name>
</gene>
<name>A0A2Z6B1U4_9BACT</name>
<organism evidence="3 4">
    <name type="scientific">Desulfovibrio ferrophilus</name>
    <dbReference type="NCBI Taxonomy" id="241368"/>
    <lineage>
        <taxon>Bacteria</taxon>
        <taxon>Pseudomonadati</taxon>
        <taxon>Thermodesulfobacteriota</taxon>
        <taxon>Desulfovibrionia</taxon>
        <taxon>Desulfovibrionales</taxon>
        <taxon>Desulfovibrionaceae</taxon>
        <taxon>Desulfovibrio</taxon>
    </lineage>
</organism>
<dbReference type="Proteomes" id="UP000269883">
    <property type="component" value="Chromosome"/>
</dbReference>
<keyword evidence="2" id="KW-0732">Signal</keyword>
<accession>A0A2Z6B1U4</accession>
<reference evidence="3 4" key="1">
    <citation type="journal article" date="2018" name="Sci. Adv.">
        <title>Multi-heme cytochromes provide a pathway for survival in energy-limited environments.</title>
        <authorList>
            <person name="Deng X."/>
            <person name="Dohmae N."/>
            <person name="Nealson K.H."/>
            <person name="Hashimoto K."/>
            <person name="Okamoto A."/>
        </authorList>
    </citation>
    <scope>NUCLEOTIDE SEQUENCE [LARGE SCALE GENOMIC DNA]</scope>
    <source>
        <strain evidence="3 4">IS5</strain>
    </source>
</reference>
<evidence type="ECO:0000313" key="4">
    <source>
        <dbReference type="Proteomes" id="UP000269883"/>
    </source>
</evidence>
<dbReference type="RefSeq" id="WP_126380433.1">
    <property type="nucleotide sequence ID" value="NZ_AP017378.1"/>
</dbReference>
<dbReference type="EMBL" id="AP017378">
    <property type="protein sequence ID" value="BBD09464.1"/>
    <property type="molecule type" value="Genomic_DNA"/>
</dbReference>
<evidence type="ECO:0000313" key="3">
    <source>
        <dbReference type="EMBL" id="BBD09464.1"/>
    </source>
</evidence>
<evidence type="ECO:0000256" key="1">
    <source>
        <dbReference type="SAM" id="MobiDB-lite"/>
    </source>
</evidence>
<proteinExistence type="predicted"/>
<feature type="compositionally biased region" description="Basic and acidic residues" evidence="1">
    <location>
        <begin position="47"/>
        <end position="60"/>
    </location>
</feature>
<protein>
    <recommendedName>
        <fullName evidence="5">Lipoprotein</fullName>
    </recommendedName>
</protein>
<dbReference type="AlphaFoldDB" id="A0A2Z6B1U4"/>
<dbReference type="OrthoDB" id="9804023at2"/>
<dbReference type="KEGG" id="dfl:DFE_2738"/>
<feature type="signal peptide" evidence="2">
    <location>
        <begin position="1"/>
        <end position="20"/>
    </location>
</feature>
<feature type="chain" id="PRO_5016266890" description="Lipoprotein" evidence="2">
    <location>
        <begin position="21"/>
        <end position="263"/>
    </location>
</feature>